<dbReference type="RefSeq" id="WP_144066825.1">
    <property type="nucleotide sequence ID" value="NZ_CP041636.1"/>
</dbReference>
<dbReference type="AlphaFoldDB" id="A0A516GWE5"/>
<organism evidence="4 5">
    <name type="scientific">Ferrovibrio terrae</name>
    <dbReference type="NCBI Taxonomy" id="2594003"/>
    <lineage>
        <taxon>Bacteria</taxon>
        <taxon>Pseudomonadati</taxon>
        <taxon>Pseudomonadota</taxon>
        <taxon>Alphaproteobacteria</taxon>
        <taxon>Rhodospirillales</taxon>
        <taxon>Rhodospirillaceae</taxon>
        <taxon>Ferrovibrio</taxon>
    </lineage>
</organism>
<proteinExistence type="predicted"/>
<dbReference type="Pfam" id="PF01565">
    <property type="entry name" value="FAD_binding_4"/>
    <property type="match status" value="1"/>
</dbReference>
<dbReference type="NCBIfam" id="NF008439">
    <property type="entry name" value="PRK11282.1"/>
    <property type="match status" value="1"/>
</dbReference>
<reference evidence="4 5" key="1">
    <citation type="submission" date="2019-07" db="EMBL/GenBank/DDBJ databases">
        <title>Genome sequencing for Ferrovibrio sp. K5.</title>
        <authorList>
            <person name="Park S.-J."/>
        </authorList>
    </citation>
    <scope>NUCLEOTIDE SEQUENCE [LARGE SCALE GENOMIC DNA]</scope>
    <source>
        <strain evidence="4 5">K5</strain>
    </source>
</reference>
<dbReference type="EMBL" id="CP041636">
    <property type="protein sequence ID" value="QDO95844.1"/>
    <property type="molecule type" value="Genomic_DNA"/>
</dbReference>
<dbReference type="Proteomes" id="UP000317496">
    <property type="component" value="Chromosome"/>
</dbReference>
<dbReference type="OrthoDB" id="9811557at2"/>
<dbReference type="Gene3D" id="3.30.465.10">
    <property type="match status" value="1"/>
</dbReference>
<dbReference type="SUPFAM" id="SSF55103">
    <property type="entry name" value="FAD-linked oxidases, C-terminal domain"/>
    <property type="match status" value="1"/>
</dbReference>
<dbReference type="EC" id="1.1.99.14" evidence="4"/>
<evidence type="ECO:0000256" key="1">
    <source>
        <dbReference type="ARBA" id="ARBA00022630"/>
    </source>
</evidence>
<protein>
    <submittedName>
        <fullName evidence="4">Glycolate oxidase subunit GlcE</fullName>
        <ecNumber evidence="4">1.1.99.14</ecNumber>
    </submittedName>
</protein>
<dbReference type="InterPro" id="IPR016164">
    <property type="entry name" value="FAD-linked_Oxase-like_C"/>
</dbReference>
<sequence>MPETFIPSGTTDVADLIKWAAAEGKPLSLHGHRSKAGLGRPAQTEYALDIGRLSGILDYEAAELVLTLRPGTLVSDVEKLLGASNQMLAFEPPDYGPLWGGPASRGTIGGAIGCNLAGPRRFKAGAVRDHLLGFAGVSGRGEIFKAGAKVVKNVTGYDLPKLVCGAYGTLVALTEVTLKVLPAPEKTRTVLIFGLDDTKAIQALSAAATSPHEVAGLAHLPAGIAAQSGVGYVAKAGTAITAIRIEGTDVSVKARCEALRDLLGGYGPLEELHSMNSAWLWREIRDVAAFALPQDRVLWRLSVPPMNGPIVTATITAAEPDARFFYDWAGGLIWLTLPHAHDAHAALVRNAVAAQGGGHAMLFRADLATRAAVPVFQPQPEALAALSRRVKDSFDPMNILNPGRMAPSAGA</sequence>
<dbReference type="GO" id="GO:0019154">
    <property type="term" value="F:glycolate dehydrogenase activity"/>
    <property type="evidence" value="ECO:0007669"/>
    <property type="project" value="UniProtKB-EC"/>
</dbReference>
<name>A0A516GWE5_9PROT</name>
<accession>A0A516GWE5</accession>
<dbReference type="PANTHER" id="PTHR11748:SF103">
    <property type="entry name" value="GLYCOLATE OXIDASE SUBUNIT GLCE"/>
    <property type="match status" value="1"/>
</dbReference>
<keyword evidence="4" id="KW-0560">Oxidoreductase</keyword>
<dbReference type="GO" id="GO:0071949">
    <property type="term" value="F:FAD binding"/>
    <property type="evidence" value="ECO:0007669"/>
    <property type="project" value="InterPro"/>
</dbReference>
<evidence type="ECO:0000256" key="2">
    <source>
        <dbReference type="ARBA" id="ARBA00022827"/>
    </source>
</evidence>
<dbReference type="InterPro" id="IPR016169">
    <property type="entry name" value="FAD-bd_PCMH_sub2"/>
</dbReference>
<evidence type="ECO:0000313" key="5">
    <source>
        <dbReference type="Proteomes" id="UP000317496"/>
    </source>
</evidence>
<gene>
    <name evidence="4" type="primary">glcE</name>
    <name evidence="4" type="ORF">FNB15_00440</name>
</gene>
<feature type="domain" description="FAD-binding PCMH-type" evidence="3">
    <location>
        <begin position="1"/>
        <end position="183"/>
    </location>
</feature>
<dbReference type="SUPFAM" id="SSF56176">
    <property type="entry name" value="FAD-binding/transporter-associated domain-like"/>
    <property type="match status" value="1"/>
</dbReference>
<keyword evidence="1" id="KW-0285">Flavoprotein</keyword>
<dbReference type="PANTHER" id="PTHR11748">
    <property type="entry name" value="D-LACTATE DEHYDROGENASE"/>
    <property type="match status" value="1"/>
</dbReference>
<keyword evidence="5" id="KW-1185">Reference proteome</keyword>
<dbReference type="InterPro" id="IPR016166">
    <property type="entry name" value="FAD-bd_PCMH"/>
</dbReference>
<evidence type="ECO:0000313" key="4">
    <source>
        <dbReference type="EMBL" id="QDO95844.1"/>
    </source>
</evidence>
<dbReference type="PROSITE" id="PS51387">
    <property type="entry name" value="FAD_PCMH"/>
    <property type="match status" value="1"/>
</dbReference>
<dbReference type="InterPro" id="IPR006094">
    <property type="entry name" value="Oxid_FAD_bind_N"/>
</dbReference>
<keyword evidence="2" id="KW-0274">FAD</keyword>
<evidence type="ECO:0000259" key="3">
    <source>
        <dbReference type="PROSITE" id="PS51387"/>
    </source>
</evidence>
<dbReference type="KEGG" id="fer:FNB15_00440"/>
<dbReference type="InterPro" id="IPR036318">
    <property type="entry name" value="FAD-bd_PCMH-like_sf"/>
</dbReference>